<dbReference type="AlphaFoldDB" id="A0A955L433"/>
<dbReference type="PANTHER" id="PTHR36450">
    <property type="entry name" value="THIOREDOXIN"/>
    <property type="match status" value="1"/>
</dbReference>
<dbReference type="EMBL" id="JAGQLG010000190">
    <property type="protein sequence ID" value="MCA9382639.1"/>
    <property type="molecule type" value="Genomic_DNA"/>
</dbReference>
<evidence type="ECO:0000313" key="2">
    <source>
        <dbReference type="EMBL" id="MCA9382639.1"/>
    </source>
</evidence>
<name>A0A955L433_9BACT</name>
<comment type="caution">
    <text evidence="2">The sequence shown here is derived from an EMBL/GenBank/DDBJ whole genome shotgun (WGS) entry which is preliminary data.</text>
</comment>
<accession>A0A955L433</accession>
<dbReference type="InterPro" id="IPR012336">
    <property type="entry name" value="Thioredoxin-like_fold"/>
</dbReference>
<feature type="domain" description="Thioredoxin-like fold" evidence="1">
    <location>
        <begin position="1"/>
        <end position="78"/>
    </location>
</feature>
<dbReference type="PANTHER" id="PTHR36450:SF1">
    <property type="entry name" value="THIOREDOXIN"/>
    <property type="match status" value="1"/>
</dbReference>
<dbReference type="InterPro" id="IPR005243">
    <property type="entry name" value="THIRX-like_proc"/>
</dbReference>
<reference evidence="2" key="1">
    <citation type="submission" date="2020-04" db="EMBL/GenBank/DDBJ databases">
        <authorList>
            <person name="Zhang T."/>
        </authorList>
    </citation>
    <scope>NUCLEOTIDE SEQUENCE</scope>
    <source>
        <strain evidence="2">HKST-UBA10</strain>
    </source>
</reference>
<proteinExistence type="predicted"/>
<gene>
    <name evidence="2" type="ORF">KC660_04520</name>
</gene>
<evidence type="ECO:0000259" key="1">
    <source>
        <dbReference type="Pfam" id="PF13192"/>
    </source>
</evidence>
<dbReference type="Proteomes" id="UP000782843">
    <property type="component" value="Unassembled WGS sequence"/>
</dbReference>
<dbReference type="Gene3D" id="3.40.30.10">
    <property type="entry name" value="Glutaredoxin"/>
    <property type="match status" value="1"/>
</dbReference>
<organism evidence="2 3">
    <name type="scientific">Candidatus Dojkabacteria bacterium</name>
    <dbReference type="NCBI Taxonomy" id="2099670"/>
    <lineage>
        <taxon>Bacteria</taxon>
        <taxon>Candidatus Dojkabacteria</taxon>
    </lineage>
</organism>
<reference evidence="2" key="2">
    <citation type="journal article" date="2021" name="Microbiome">
        <title>Successional dynamics and alternative stable states in a saline activated sludge microbial community over 9 years.</title>
        <authorList>
            <person name="Wang Y."/>
            <person name="Ye J."/>
            <person name="Ju F."/>
            <person name="Liu L."/>
            <person name="Boyd J.A."/>
            <person name="Deng Y."/>
            <person name="Parks D.H."/>
            <person name="Jiang X."/>
            <person name="Yin X."/>
            <person name="Woodcroft B.J."/>
            <person name="Tyson G.W."/>
            <person name="Hugenholtz P."/>
            <person name="Polz M.F."/>
            <person name="Zhang T."/>
        </authorList>
    </citation>
    <scope>NUCLEOTIDE SEQUENCE</scope>
    <source>
        <strain evidence="2">HKST-UBA10</strain>
    </source>
</reference>
<protein>
    <submittedName>
        <fullName evidence="2">Thioredoxin family protein</fullName>
    </submittedName>
</protein>
<dbReference type="SUPFAM" id="SSF52833">
    <property type="entry name" value="Thioredoxin-like"/>
    <property type="match status" value="1"/>
</dbReference>
<evidence type="ECO:0000313" key="3">
    <source>
        <dbReference type="Proteomes" id="UP000782843"/>
    </source>
</evidence>
<dbReference type="InterPro" id="IPR036249">
    <property type="entry name" value="Thioredoxin-like_sf"/>
</dbReference>
<sequence>MQIQVVGSGCPTCKKLYELTQKAVAELELPDTVSYLTGDEGTEKIIELGAMSSPLLLINDEIAMIGFTPDLNKIKAIILSFS</sequence>
<dbReference type="Pfam" id="PF13192">
    <property type="entry name" value="Thioredoxin_3"/>
    <property type="match status" value="1"/>
</dbReference>